<dbReference type="EMBL" id="BGPR01079155">
    <property type="protein sequence ID" value="GBL73275.1"/>
    <property type="molecule type" value="Genomic_DNA"/>
</dbReference>
<reference evidence="2 3" key="1">
    <citation type="journal article" date="2019" name="Sci. Rep.">
        <title>Orb-weaving spider Araneus ventricosus genome elucidates the spidroin gene catalogue.</title>
        <authorList>
            <person name="Kono N."/>
            <person name="Nakamura H."/>
            <person name="Ohtoshi R."/>
            <person name="Moran D.A.P."/>
            <person name="Shinohara A."/>
            <person name="Yoshida Y."/>
            <person name="Fujiwara M."/>
            <person name="Mori M."/>
            <person name="Tomita M."/>
            <person name="Arakawa K."/>
        </authorList>
    </citation>
    <scope>NUCLEOTIDE SEQUENCE [LARGE SCALE GENOMIC DNA]</scope>
</reference>
<evidence type="ECO:0000313" key="3">
    <source>
        <dbReference type="Proteomes" id="UP000499080"/>
    </source>
</evidence>
<gene>
    <name evidence="2" type="ORF">AVEN_173466_1</name>
</gene>
<evidence type="ECO:0000256" key="1">
    <source>
        <dbReference type="SAM" id="MobiDB-lite"/>
    </source>
</evidence>
<feature type="compositionally biased region" description="Polar residues" evidence="1">
    <location>
        <begin position="97"/>
        <end position="108"/>
    </location>
</feature>
<organism evidence="2 3">
    <name type="scientific">Araneus ventricosus</name>
    <name type="common">Orbweaver spider</name>
    <name type="synonym">Epeira ventricosa</name>
    <dbReference type="NCBI Taxonomy" id="182803"/>
    <lineage>
        <taxon>Eukaryota</taxon>
        <taxon>Metazoa</taxon>
        <taxon>Ecdysozoa</taxon>
        <taxon>Arthropoda</taxon>
        <taxon>Chelicerata</taxon>
        <taxon>Arachnida</taxon>
        <taxon>Araneae</taxon>
        <taxon>Araneomorphae</taxon>
        <taxon>Entelegynae</taxon>
        <taxon>Araneoidea</taxon>
        <taxon>Araneidae</taxon>
        <taxon>Araneus</taxon>
    </lineage>
</organism>
<dbReference type="Proteomes" id="UP000499080">
    <property type="component" value="Unassembled WGS sequence"/>
</dbReference>
<name>A0A4Y2A1L9_ARAVE</name>
<feature type="compositionally biased region" description="Basic and acidic residues" evidence="1">
    <location>
        <begin position="75"/>
        <end position="90"/>
    </location>
</feature>
<dbReference type="AlphaFoldDB" id="A0A4Y2A1L9"/>
<sequence length="108" mass="11628">MGFKTGNGGERDKCLPTVCRSRRKTCTVGGNGDAALAYPDKCVFPNEASGRKPKTESGPAGTGCLSEANVHRHRSDSGSRKHNRCEEGAVRLRRIPNRNSSGSRISRV</sequence>
<proteinExistence type="predicted"/>
<evidence type="ECO:0000313" key="2">
    <source>
        <dbReference type="EMBL" id="GBL73275.1"/>
    </source>
</evidence>
<feature type="region of interest" description="Disordered" evidence="1">
    <location>
        <begin position="43"/>
        <end position="108"/>
    </location>
</feature>
<accession>A0A4Y2A1L9</accession>
<keyword evidence="3" id="KW-1185">Reference proteome</keyword>
<protein>
    <submittedName>
        <fullName evidence="2">Uncharacterized protein</fullName>
    </submittedName>
</protein>
<comment type="caution">
    <text evidence="2">The sequence shown here is derived from an EMBL/GenBank/DDBJ whole genome shotgun (WGS) entry which is preliminary data.</text>
</comment>